<evidence type="ECO:0000313" key="11">
    <source>
        <dbReference type="EMBL" id="CAD8073745.1"/>
    </source>
</evidence>
<reference evidence="11" key="1">
    <citation type="submission" date="2021-01" db="EMBL/GenBank/DDBJ databases">
        <authorList>
            <consortium name="Genoscope - CEA"/>
            <person name="William W."/>
        </authorList>
    </citation>
    <scope>NUCLEOTIDE SEQUENCE</scope>
</reference>
<keyword evidence="5" id="KW-0418">Kinase</keyword>
<dbReference type="FunFam" id="1.10.510.10:FF:000210">
    <property type="entry name" value="Non-specific serine/threonine protein kinase"/>
    <property type="match status" value="1"/>
</dbReference>
<dbReference type="InterPro" id="IPR017441">
    <property type="entry name" value="Protein_kinase_ATP_BS"/>
</dbReference>
<feature type="compositionally biased region" description="Polar residues" evidence="9">
    <location>
        <begin position="1"/>
        <end position="16"/>
    </location>
</feature>
<dbReference type="SMART" id="SM00220">
    <property type="entry name" value="S_TKc"/>
    <property type="match status" value="1"/>
</dbReference>
<evidence type="ECO:0000256" key="1">
    <source>
        <dbReference type="ARBA" id="ARBA00022527"/>
    </source>
</evidence>
<keyword evidence="4 7" id="KW-0547">Nucleotide-binding</keyword>
<dbReference type="InterPro" id="IPR000719">
    <property type="entry name" value="Prot_kinase_dom"/>
</dbReference>
<dbReference type="GO" id="GO:0004674">
    <property type="term" value="F:protein serine/threonine kinase activity"/>
    <property type="evidence" value="ECO:0007669"/>
    <property type="project" value="UniProtKB-KW"/>
</dbReference>
<accession>A0A8S1M7U2</accession>
<feature type="domain" description="Protein kinase" evidence="10">
    <location>
        <begin position="42"/>
        <end position="302"/>
    </location>
</feature>
<feature type="region of interest" description="Disordered" evidence="9">
    <location>
        <begin position="1"/>
        <end position="28"/>
    </location>
</feature>
<keyword evidence="2" id="KW-0597">Phosphoprotein</keyword>
<dbReference type="FunFam" id="3.30.200.20:FF:000876">
    <property type="entry name" value="AGC family protein kinase"/>
    <property type="match status" value="1"/>
</dbReference>
<dbReference type="CDD" id="cd05123">
    <property type="entry name" value="STKc_AGC"/>
    <property type="match status" value="1"/>
</dbReference>
<dbReference type="Proteomes" id="UP000692954">
    <property type="component" value="Unassembled WGS sequence"/>
</dbReference>
<evidence type="ECO:0000259" key="10">
    <source>
        <dbReference type="PROSITE" id="PS50011"/>
    </source>
</evidence>
<organism evidence="11 12">
    <name type="scientific">Paramecium sonneborni</name>
    <dbReference type="NCBI Taxonomy" id="65129"/>
    <lineage>
        <taxon>Eukaryota</taxon>
        <taxon>Sar</taxon>
        <taxon>Alveolata</taxon>
        <taxon>Ciliophora</taxon>
        <taxon>Intramacronucleata</taxon>
        <taxon>Oligohymenophorea</taxon>
        <taxon>Peniculida</taxon>
        <taxon>Parameciidae</taxon>
        <taxon>Paramecium</taxon>
    </lineage>
</organism>
<dbReference type="InterPro" id="IPR045270">
    <property type="entry name" value="STKc_AGC"/>
</dbReference>
<dbReference type="PROSITE" id="PS00107">
    <property type="entry name" value="PROTEIN_KINASE_ATP"/>
    <property type="match status" value="1"/>
</dbReference>
<dbReference type="GO" id="GO:0005524">
    <property type="term" value="F:ATP binding"/>
    <property type="evidence" value="ECO:0007669"/>
    <property type="project" value="UniProtKB-UniRule"/>
</dbReference>
<protein>
    <recommendedName>
        <fullName evidence="10">Protein kinase domain-containing protein</fullName>
    </recommendedName>
</protein>
<proteinExistence type="inferred from homology"/>
<comment type="caution">
    <text evidence="11">The sequence shown here is derived from an EMBL/GenBank/DDBJ whole genome shotgun (WGS) entry which is preliminary data.</text>
</comment>
<evidence type="ECO:0000256" key="3">
    <source>
        <dbReference type="ARBA" id="ARBA00022679"/>
    </source>
</evidence>
<evidence type="ECO:0000256" key="4">
    <source>
        <dbReference type="ARBA" id="ARBA00022741"/>
    </source>
</evidence>
<dbReference type="AlphaFoldDB" id="A0A8S1M7U2"/>
<dbReference type="PANTHER" id="PTHR24351">
    <property type="entry name" value="RIBOSOMAL PROTEIN S6 KINASE"/>
    <property type="match status" value="1"/>
</dbReference>
<keyword evidence="1 8" id="KW-0723">Serine/threonine-protein kinase</keyword>
<gene>
    <name evidence="11" type="ORF">PSON_ATCC_30995.1.T0310115</name>
</gene>
<dbReference type="OrthoDB" id="432483at2759"/>
<dbReference type="EMBL" id="CAJJDN010000031">
    <property type="protein sequence ID" value="CAD8073745.1"/>
    <property type="molecule type" value="Genomic_DNA"/>
</dbReference>
<dbReference type="InterPro" id="IPR008271">
    <property type="entry name" value="Ser/Thr_kinase_AS"/>
</dbReference>
<evidence type="ECO:0000256" key="5">
    <source>
        <dbReference type="ARBA" id="ARBA00022777"/>
    </source>
</evidence>
<dbReference type="Pfam" id="PF00069">
    <property type="entry name" value="Pkinase"/>
    <property type="match status" value="1"/>
</dbReference>
<evidence type="ECO:0000256" key="7">
    <source>
        <dbReference type="PROSITE-ProRule" id="PRU10141"/>
    </source>
</evidence>
<evidence type="ECO:0000256" key="8">
    <source>
        <dbReference type="RuleBase" id="RU000304"/>
    </source>
</evidence>
<evidence type="ECO:0000256" key="2">
    <source>
        <dbReference type="ARBA" id="ARBA00022553"/>
    </source>
</evidence>
<dbReference type="PROSITE" id="PS50011">
    <property type="entry name" value="PROTEIN_KINASE_DOM"/>
    <property type="match status" value="1"/>
</dbReference>
<dbReference type="PROSITE" id="PS00108">
    <property type="entry name" value="PROTEIN_KINASE_ST"/>
    <property type="match status" value="1"/>
</dbReference>
<evidence type="ECO:0000313" key="12">
    <source>
        <dbReference type="Proteomes" id="UP000692954"/>
    </source>
</evidence>
<sequence length="366" mass="42470">MGNCFNQDETQNSSLKTMKKVESVLSQPEHENESGKICLKDFLSQGEIGRGQFGKVLKVKMKSNQKEYAMKVIKKADIIKYGLVNHTMLEKNVLEYSNNPFVIKLQYSFQTEQKLYLVMELVNGGQLLRVMTKQPQKHFSFNQAQFCAAEVVLGLEYMHEKLKVIYRDLKPENILVTEQGHLKLTDFGLSKKYESLDMKFFTIAGTPEYLAPEILNNSGHNYTVDWWCLGILIYEMLVGKTPFRDKANNFRNIEQQIKECHIQFPDDMNQQSKDIIAQFLNKDPTKRLGHKSIQQIKDHQFFNEINWEDLANFRVKSPILEGVQKLQQQIAKEVPIAKKIFETPQSLLANQNTQNFEGFSVNHDEF</sequence>
<comment type="similarity">
    <text evidence="8">Belongs to the protein kinase superfamily.</text>
</comment>
<feature type="binding site" evidence="7">
    <location>
        <position position="75"/>
    </location>
    <ligand>
        <name>ATP</name>
        <dbReference type="ChEBI" id="CHEBI:30616"/>
    </ligand>
</feature>
<keyword evidence="6 7" id="KW-0067">ATP-binding</keyword>
<evidence type="ECO:0000256" key="9">
    <source>
        <dbReference type="SAM" id="MobiDB-lite"/>
    </source>
</evidence>
<keyword evidence="3" id="KW-0808">Transferase</keyword>
<evidence type="ECO:0000256" key="6">
    <source>
        <dbReference type="ARBA" id="ARBA00022840"/>
    </source>
</evidence>
<keyword evidence="12" id="KW-1185">Reference proteome</keyword>
<name>A0A8S1M7U2_9CILI</name>